<dbReference type="Pfam" id="PF17862">
    <property type="entry name" value="AAA_lid_3"/>
    <property type="match status" value="1"/>
</dbReference>
<dbReference type="SUPFAM" id="SSF52540">
    <property type="entry name" value="P-loop containing nucleoside triphosphate hydrolases"/>
    <property type="match status" value="1"/>
</dbReference>
<evidence type="ECO:0000256" key="2">
    <source>
        <dbReference type="ARBA" id="ARBA00010044"/>
    </source>
</evidence>
<dbReference type="InterPro" id="IPR041569">
    <property type="entry name" value="AAA_lid_3"/>
</dbReference>
<comment type="similarity">
    <text evidence="15">Belongs to the AAA ATPase family.</text>
</comment>
<evidence type="ECO:0000259" key="16">
    <source>
        <dbReference type="SMART" id="SM00382"/>
    </source>
</evidence>
<protein>
    <recommendedName>
        <fullName evidence="14">ATP-dependent zinc metalloprotease FtsH</fullName>
        <ecNumber evidence="14">3.4.24.-</ecNumber>
    </recommendedName>
</protein>
<dbReference type="InterPro" id="IPR003593">
    <property type="entry name" value="AAA+_ATPase"/>
</dbReference>
<feature type="domain" description="AAA+ ATPase" evidence="16">
    <location>
        <begin position="201"/>
        <end position="340"/>
    </location>
</feature>
<dbReference type="InterPro" id="IPR027417">
    <property type="entry name" value="P-loop_NTPase"/>
</dbReference>
<keyword evidence="17" id="KW-0132">Cell division</keyword>
<dbReference type="InterPro" id="IPR050928">
    <property type="entry name" value="ATP-dep_Zn_Metalloprotease"/>
</dbReference>
<evidence type="ECO:0000256" key="6">
    <source>
        <dbReference type="ARBA" id="ARBA00022741"/>
    </source>
</evidence>
<keyword evidence="3 14" id="KW-0645">Protease</keyword>
<dbReference type="InterPro" id="IPR011546">
    <property type="entry name" value="Pept_M41_FtsH_extracell"/>
</dbReference>
<dbReference type="EMBL" id="MFKK01000026">
    <property type="protein sequence ID" value="OGG40449.1"/>
    <property type="molecule type" value="Genomic_DNA"/>
</dbReference>
<comment type="subcellular location">
    <subcellularLocation>
        <location evidence="14">Cell membrane</location>
        <topology evidence="14">Multi-pass membrane protein</topology>
        <orientation evidence="14">Cytoplasmic side</orientation>
    </subcellularLocation>
    <subcellularLocation>
        <location evidence="1">Membrane</location>
    </subcellularLocation>
</comment>
<gene>
    <name evidence="14" type="primary">ftsH</name>
    <name evidence="17" type="ORF">A3A21_00615</name>
</gene>
<evidence type="ECO:0000256" key="1">
    <source>
        <dbReference type="ARBA" id="ARBA00004370"/>
    </source>
</evidence>
<dbReference type="GO" id="GO:0006508">
    <property type="term" value="P:proteolysis"/>
    <property type="evidence" value="ECO:0007669"/>
    <property type="project" value="UniProtKB-KW"/>
</dbReference>
<dbReference type="GO" id="GO:0008270">
    <property type="term" value="F:zinc ion binding"/>
    <property type="evidence" value="ECO:0007669"/>
    <property type="project" value="UniProtKB-UniRule"/>
</dbReference>
<accession>A0A1F6BU58</accession>
<comment type="function">
    <text evidence="14">Acts as a processive, ATP-dependent zinc metallopeptidase for both cytoplasmic and membrane proteins. Plays a role in the quality control of integral membrane proteins.</text>
</comment>
<dbReference type="SUPFAM" id="SSF140990">
    <property type="entry name" value="FtsH protease domain-like"/>
    <property type="match status" value="1"/>
</dbReference>
<dbReference type="GO" id="GO:0005524">
    <property type="term" value="F:ATP binding"/>
    <property type="evidence" value="ECO:0007669"/>
    <property type="project" value="UniProtKB-UniRule"/>
</dbReference>
<keyword evidence="14" id="KW-1003">Cell membrane</keyword>
<dbReference type="InterPro" id="IPR000642">
    <property type="entry name" value="Peptidase_M41"/>
</dbReference>
<dbReference type="InterPro" id="IPR005936">
    <property type="entry name" value="FtsH"/>
</dbReference>
<dbReference type="GO" id="GO:0051301">
    <property type="term" value="P:cell division"/>
    <property type="evidence" value="ECO:0007669"/>
    <property type="project" value="UniProtKB-KW"/>
</dbReference>
<dbReference type="InterPro" id="IPR003960">
    <property type="entry name" value="ATPase_AAA_CS"/>
</dbReference>
<feature type="transmembrane region" description="Helical" evidence="14">
    <location>
        <begin position="7"/>
        <end position="28"/>
    </location>
</feature>
<keyword evidence="4 14" id="KW-0812">Transmembrane</keyword>
<keyword evidence="8 14" id="KW-0862">Zinc</keyword>
<sequence>MKINLLIKNFVFVVLIIFVIGAIFSFLYSPAQETNEVPVSQLVSDINGDKVKSIIVSGDVLDVTYVDETVATSMKESGTGLTDFLINLGVNKDNLQKIEISSQAAKQDMWTWLTPLLIFGILPLLVFGFFFWTMIKQAKSGAVQVFDFTKAKARLFGAEGHGKEKITFKDVAGLKEAKEELVEIVDFLKFPKKYLAMGAKIPRGVLLVGSAGVGKTLLARAVAGEANVPFMSVSGSEFVEMFVGVGSARVRDLFATAKKSAPSIIFIDELDAIGRHRGAGIGGGHDEREQTLNQILVEMDGFEKETGVIILAATNRPDILDPALLRPGRFDRKIVLDPPDVHDREEILKIHSKDKPLGNNIDFKETAERTPGFSGADLANVANEAALLAARQNKTQVDQKEFLEAIEKVLLGPERKSHILSKKEKEIAAYHEAGHALVSTFMPDTEPVRKISIIARGMAAGYTLQVPSEERKMRTKTGFTSEISTLLGGYCAEKIKFGEMTTGASNDLGRASEMARKLVKEYGMSSLGPISFGEKEEMVFLGKEISTQRNYSEKIAERIDEEVDMIIKEAQRKAEVLLIKHRNLLEKVAKDLIEKETIERAEFEKLMGIKNNKK</sequence>
<evidence type="ECO:0000256" key="13">
    <source>
        <dbReference type="ARBA" id="ARBA00061570"/>
    </source>
</evidence>
<comment type="caution">
    <text evidence="14">Lacks conserved residue(s) required for the propagation of feature annotation.</text>
</comment>
<reference evidence="17 18" key="1">
    <citation type="journal article" date="2016" name="Nat. Commun.">
        <title>Thousands of microbial genomes shed light on interconnected biogeochemical processes in an aquifer system.</title>
        <authorList>
            <person name="Anantharaman K."/>
            <person name="Brown C.T."/>
            <person name="Hug L.A."/>
            <person name="Sharon I."/>
            <person name="Castelle C.J."/>
            <person name="Probst A.J."/>
            <person name="Thomas B.C."/>
            <person name="Singh A."/>
            <person name="Wilkins M.J."/>
            <person name="Karaoz U."/>
            <person name="Brodie E.L."/>
            <person name="Williams K.H."/>
            <person name="Hubbard S.S."/>
            <person name="Banfield J.F."/>
        </authorList>
    </citation>
    <scope>NUCLEOTIDE SEQUENCE [LARGE SCALE GENOMIC DNA]</scope>
</reference>
<name>A0A1F6BU58_9BACT</name>
<dbReference type="PANTHER" id="PTHR43655:SF2">
    <property type="entry name" value="AFG3 LIKE MATRIX AAA PEPTIDASE SUBUNIT 2, ISOFORM A"/>
    <property type="match status" value="1"/>
</dbReference>
<dbReference type="Pfam" id="PF01434">
    <property type="entry name" value="Peptidase_M41"/>
    <property type="match status" value="1"/>
</dbReference>
<keyword evidence="9 14" id="KW-0067">ATP-binding</keyword>
<comment type="cofactor">
    <cofactor evidence="14">
        <name>Zn(2+)</name>
        <dbReference type="ChEBI" id="CHEBI:29105"/>
    </cofactor>
    <text evidence="14">Binds 1 zinc ion per subunit.</text>
</comment>
<dbReference type="AlphaFoldDB" id="A0A1F6BU58"/>
<evidence type="ECO:0000256" key="9">
    <source>
        <dbReference type="ARBA" id="ARBA00022840"/>
    </source>
</evidence>
<dbReference type="NCBIfam" id="TIGR01241">
    <property type="entry name" value="FtsH_fam"/>
    <property type="match status" value="1"/>
</dbReference>
<keyword evidence="17" id="KW-0131">Cell cycle</keyword>
<feature type="binding site" evidence="14">
    <location>
        <position position="507"/>
    </location>
    <ligand>
        <name>Zn(2+)</name>
        <dbReference type="ChEBI" id="CHEBI:29105"/>
        <note>catalytic</note>
    </ligand>
</feature>
<dbReference type="GO" id="GO:0005886">
    <property type="term" value="C:plasma membrane"/>
    <property type="evidence" value="ECO:0007669"/>
    <property type="project" value="UniProtKB-SubCell"/>
</dbReference>
<evidence type="ECO:0000256" key="4">
    <source>
        <dbReference type="ARBA" id="ARBA00022692"/>
    </source>
</evidence>
<evidence type="ECO:0000313" key="17">
    <source>
        <dbReference type="EMBL" id="OGG40449.1"/>
    </source>
</evidence>
<dbReference type="FunFam" id="3.40.50.300:FF:000001">
    <property type="entry name" value="ATP-dependent zinc metalloprotease FtsH"/>
    <property type="match status" value="1"/>
</dbReference>
<keyword evidence="6 14" id="KW-0547">Nucleotide-binding</keyword>
<evidence type="ECO:0000256" key="12">
    <source>
        <dbReference type="ARBA" id="ARBA00023136"/>
    </source>
</evidence>
<dbReference type="PANTHER" id="PTHR43655">
    <property type="entry name" value="ATP-DEPENDENT PROTEASE"/>
    <property type="match status" value="1"/>
</dbReference>
<dbReference type="GO" id="GO:0004222">
    <property type="term" value="F:metalloendopeptidase activity"/>
    <property type="evidence" value="ECO:0007669"/>
    <property type="project" value="InterPro"/>
</dbReference>
<keyword evidence="12 14" id="KW-0472">Membrane</keyword>
<dbReference type="Gene3D" id="1.20.58.760">
    <property type="entry name" value="Peptidase M41"/>
    <property type="match status" value="1"/>
</dbReference>
<dbReference type="GO" id="GO:0004176">
    <property type="term" value="F:ATP-dependent peptidase activity"/>
    <property type="evidence" value="ECO:0007669"/>
    <property type="project" value="InterPro"/>
</dbReference>
<organism evidence="17 18">
    <name type="scientific">Candidatus Jorgensenbacteria bacterium RIFCSPLOWO2_01_FULL_45_25b</name>
    <dbReference type="NCBI Taxonomy" id="1798471"/>
    <lineage>
        <taxon>Bacteria</taxon>
        <taxon>Candidatus Joergenseniibacteriota</taxon>
    </lineage>
</organism>
<evidence type="ECO:0000313" key="18">
    <source>
        <dbReference type="Proteomes" id="UP000176996"/>
    </source>
</evidence>
<feature type="active site" evidence="14">
    <location>
        <position position="432"/>
    </location>
</feature>
<feature type="binding site" evidence="14">
    <location>
        <position position="435"/>
    </location>
    <ligand>
        <name>Zn(2+)</name>
        <dbReference type="ChEBI" id="CHEBI:29105"/>
        <note>catalytic</note>
    </ligand>
</feature>
<dbReference type="PROSITE" id="PS00674">
    <property type="entry name" value="AAA"/>
    <property type="match status" value="1"/>
</dbReference>
<dbReference type="InterPro" id="IPR003959">
    <property type="entry name" value="ATPase_AAA_core"/>
</dbReference>
<dbReference type="Pfam" id="PF00004">
    <property type="entry name" value="AAA"/>
    <property type="match status" value="1"/>
</dbReference>
<keyword evidence="7 14" id="KW-0378">Hydrolase</keyword>
<proteinExistence type="inferred from homology"/>
<comment type="subunit">
    <text evidence="14">Homohexamer.</text>
</comment>
<dbReference type="Proteomes" id="UP000176996">
    <property type="component" value="Unassembled WGS sequence"/>
</dbReference>
<dbReference type="CDD" id="cd19501">
    <property type="entry name" value="RecA-like_FtsH"/>
    <property type="match status" value="1"/>
</dbReference>
<keyword evidence="5 14" id="KW-0479">Metal-binding</keyword>
<dbReference type="FunFam" id="1.10.8.60:FF:000001">
    <property type="entry name" value="ATP-dependent zinc metalloprotease FtsH"/>
    <property type="match status" value="1"/>
</dbReference>
<keyword evidence="11 14" id="KW-0482">Metalloprotease</keyword>
<evidence type="ECO:0000256" key="3">
    <source>
        <dbReference type="ARBA" id="ARBA00022670"/>
    </source>
</evidence>
<dbReference type="EC" id="3.4.24.-" evidence="14"/>
<evidence type="ECO:0000256" key="8">
    <source>
        <dbReference type="ARBA" id="ARBA00022833"/>
    </source>
</evidence>
<evidence type="ECO:0000256" key="7">
    <source>
        <dbReference type="ARBA" id="ARBA00022801"/>
    </source>
</evidence>
<dbReference type="Gene3D" id="3.40.50.300">
    <property type="entry name" value="P-loop containing nucleotide triphosphate hydrolases"/>
    <property type="match status" value="1"/>
</dbReference>
<evidence type="ECO:0000256" key="15">
    <source>
        <dbReference type="RuleBase" id="RU003651"/>
    </source>
</evidence>
<dbReference type="GO" id="GO:0016887">
    <property type="term" value="F:ATP hydrolysis activity"/>
    <property type="evidence" value="ECO:0007669"/>
    <property type="project" value="UniProtKB-UniRule"/>
</dbReference>
<dbReference type="Gene3D" id="1.10.8.60">
    <property type="match status" value="1"/>
</dbReference>
<dbReference type="FunFam" id="1.20.58.760:FF:000001">
    <property type="entry name" value="ATP-dependent zinc metalloprotease FtsH"/>
    <property type="match status" value="1"/>
</dbReference>
<dbReference type="Pfam" id="PF06480">
    <property type="entry name" value="FtsH_ext"/>
    <property type="match status" value="1"/>
</dbReference>
<evidence type="ECO:0000256" key="14">
    <source>
        <dbReference type="HAMAP-Rule" id="MF_01458"/>
    </source>
</evidence>
<evidence type="ECO:0000256" key="5">
    <source>
        <dbReference type="ARBA" id="ARBA00022723"/>
    </source>
</evidence>
<comment type="similarity">
    <text evidence="2 14">In the C-terminal section; belongs to the peptidase M41 family.</text>
</comment>
<comment type="similarity">
    <text evidence="13 14">In the central section; belongs to the AAA ATPase family.</text>
</comment>
<keyword evidence="10 14" id="KW-1133">Transmembrane helix</keyword>
<evidence type="ECO:0000256" key="10">
    <source>
        <dbReference type="ARBA" id="ARBA00022989"/>
    </source>
</evidence>
<dbReference type="SMART" id="SM00382">
    <property type="entry name" value="AAA"/>
    <property type="match status" value="1"/>
</dbReference>
<dbReference type="HAMAP" id="MF_01458">
    <property type="entry name" value="FtsH"/>
    <property type="match status" value="1"/>
</dbReference>
<feature type="binding site" evidence="14">
    <location>
        <position position="431"/>
    </location>
    <ligand>
        <name>Zn(2+)</name>
        <dbReference type="ChEBI" id="CHEBI:29105"/>
        <note>catalytic</note>
    </ligand>
</feature>
<comment type="caution">
    <text evidence="17">The sequence shown here is derived from an EMBL/GenBank/DDBJ whole genome shotgun (WGS) entry which is preliminary data.</text>
</comment>
<feature type="transmembrane region" description="Helical" evidence="14">
    <location>
        <begin position="112"/>
        <end position="132"/>
    </location>
</feature>
<evidence type="ECO:0000256" key="11">
    <source>
        <dbReference type="ARBA" id="ARBA00023049"/>
    </source>
</evidence>
<dbReference type="STRING" id="1798471.A3A21_00615"/>
<dbReference type="InterPro" id="IPR037219">
    <property type="entry name" value="Peptidase_M41-like"/>
</dbReference>
<dbReference type="GO" id="GO:0030163">
    <property type="term" value="P:protein catabolic process"/>
    <property type="evidence" value="ECO:0007669"/>
    <property type="project" value="UniProtKB-UniRule"/>
</dbReference>